<organism evidence="1 2">
    <name type="scientific">Adlercreutzia wanghongyangiae</name>
    <dbReference type="NCBI Taxonomy" id="3111451"/>
    <lineage>
        <taxon>Bacteria</taxon>
        <taxon>Bacillati</taxon>
        <taxon>Actinomycetota</taxon>
        <taxon>Coriobacteriia</taxon>
        <taxon>Eggerthellales</taxon>
        <taxon>Eggerthellaceae</taxon>
        <taxon>Adlercreutzia</taxon>
    </lineage>
</organism>
<comment type="caution">
    <text evidence="1">The sequence shown here is derived from an EMBL/GenBank/DDBJ whole genome shotgun (WGS) entry which is preliminary data.</text>
</comment>
<evidence type="ECO:0008006" key="3">
    <source>
        <dbReference type="Google" id="ProtNLM"/>
    </source>
</evidence>
<gene>
    <name evidence="1" type="ORF">VIN30_06700</name>
</gene>
<evidence type="ECO:0000313" key="2">
    <source>
        <dbReference type="Proteomes" id="UP001349994"/>
    </source>
</evidence>
<accession>A0ABU6II86</accession>
<evidence type="ECO:0000313" key="1">
    <source>
        <dbReference type="EMBL" id="MEC4176132.1"/>
    </source>
</evidence>
<dbReference type="EMBL" id="JAYMFF010000011">
    <property type="protein sequence ID" value="MEC4176132.1"/>
    <property type="molecule type" value="Genomic_DNA"/>
</dbReference>
<reference evidence="1 2" key="1">
    <citation type="submission" date="2024-01" db="EMBL/GenBank/DDBJ databases">
        <title>novel species in genus Adlercreutzia.</title>
        <authorList>
            <person name="Liu X."/>
        </authorList>
    </citation>
    <scope>NUCLEOTIDE SEQUENCE [LARGE SCALE GENOMIC DNA]</scope>
    <source>
        <strain evidence="1 2">R7</strain>
    </source>
</reference>
<dbReference type="Proteomes" id="UP001349994">
    <property type="component" value="Unassembled WGS sequence"/>
</dbReference>
<proteinExistence type="predicted"/>
<protein>
    <recommendedName>
        <fullName evidence="3">Ig-like domain-containing protein</fullName>
    </recommendedName>
</protein>
<dbReference type="RefSeq" id="WP_338210271.1">
    <property type="nucleotide sequence ID" value="NZ_JAYMFF010000011.1"/>
</dbReference>
<keyword evidence="2" id="KW-1185">Reference proteome</keyword>
<sequence>MAGPLKCGAYSFTIASAARSRPRYQWVRPGMMRRADRQAERGIFSCPAIVFS</sequence>
<name>A0ABU6II86_9ACTN</name>